<proteinExistence type="inferred from homology"/>
<gene>
    <name evidence="6" type="ORF">ANCCAN_16596</name>
</gene>
<name>A0A368FZ92_ANCCA</name>
<sequence length="247" mass="26477">MKWLVLFAIVGCTTAINLIGRTQSAAARGKLRCNGKPAAGVRVKLYDSDNSFLPGVLDTDDLMASGKTDSNGEYILSGSTKEITGIEPYIAIYHDCNDGIKMKWLVLFAIVGCTTAINLIGRTQSAAARGKLRCNGKPAAGVRVKLYDSDNSFLPGVLDTDDLMASGKTDSNGEYILSGSTKEITGIEPYIAIYHDCNDGIKPCQRTFRVGIPSKYVTSGKTPKSVFDAGELELSGKYPNEGRSCLN</sequence>
<dbReference type="Gene3D" id="2.60.40.3330">
    <property type="match status" value="2"/>
</dbReference>
<dbReference type="Proteomes" id="UP000252519">
    <property type="component" value="Unassembled WGS sequence"/>
</dbReference>
<evidence type="ECO:0000256" key="3">
    <source>
        <dbReference type="ARBA" id="ARBA00022525"/>
    </source>
</evidence>
<comment type="caution">
    <text evidence="6">The sequence shown here is derived from an EMBL/GenBank/DDBJ whole genome shotgun (WGS) entry which is preliminary data.</text>
</comment>
<dbReference type="GO" id="GO:0009986">
    <property type="term" value="C:cell surface"/>
    <property type="evidence" value="ECO:0007669"/>
    <property type="project" value="InterPro"/>
</dbReference>
<evidence type="ECO:0000313" key="6">
    <source>
        <dbReference type="EMBL" id="RCN37506.1"/>
    </source>
</evidence>
<dbReference type="InterPro" id="IPR038479">
    <property type="entry name" value="Transthyretin-like_sf"/>
</dbReference>
<dbReference type="OrthoDB" id="5837678at2759"/>
<evidence type="ECO:0000256" key="4">
    <source>
        <dbReference type="ARBA" id="ARBA00022729"/>
    </source>
</evidence>
<reference evidence="6 7" key="1">
    <citation type="submission" date="2014-10" db="EMBL/GenBank/DDBJ databases">
        <title>Draft genome of the hookworm Ancylostoma caninum.</title>
        <authorList>
            <person name="Mitreva M."/>
        </authorList>
    </citation>
    <scope>NUCLEOTIDE SEQUENCE [LARGE SCALE GENOMIC DNA]</scope>
    <source>
        <strain evidence="6 7">Baltimore</strain>
    </source>
</reference>
<comment type="subcellular location">
    <subcellularLocation>
        <location evidence="1">Secreted</location>
    </subcellularLocation>
</comment>
<dbReference type="GO" id="GO:0005576">
    <property type="term" value="C:extracellular region"/>
    <property type="evidence" value="ECO:0007669"/>
    <property type="project" value="UniProtKB-SubCell"/>
</dbReference>
<feature type="chain" id="PRO_5016611749" evidence="5">
    <location>
        <begin position="16"/>
        <end position="247"/>
    </location>
</feature>
<evidence type="ECO:0000256" key="5">
    <source>
        <dbReference type="SAM" id="SignalP"/>
    </source>
</evidence>
<dbReference type="InterPro" id="IPR001534">
    <property type="entry name" value="Transthyretin-like"/>
</dbReference>
<dbReference type="PANTHER" id="PTHR21700">
    <property type="entry name" value="TRANSTHYRETIN-LIKE FAMILY PROTEIN-RELATED"/>
    <property type="match status" value="1"/>
</dbReference>
<feature type="signal peptide" evidence="5">
    <location>
        <begin position="1"/>
        <end position="15"/>
    </location>
</feature>
<dbReference type="Pfam" id="PF01060">
    <property type="entry name" value="TTR-52"/>
    <property type="match status" value="2"/>
</dbReference>
<protein>
    <submittedName>
        <fullName evidence="6">Transthyretin-like family protein</fullName>
    </submittedName>
</protein>
<keyword evidence="3" id="KW-0964">Secreted</keyword>
<evidence type="ECO:0000313" key="7">
    <source>
        <dbReference type="Proteomes" id="UP000252519"/>
    </source>
</evidence>
<comment type="similarity">
    <text evidence="2">Belongs to the nematode transthyretin-like family.</text>
</comment>
<organism evidence="6 7">
    <name type="scientific">Ancylostoma caninum</name>
    <name type="common">Dog hookworm</name>
    <dbReference type="NCBI Taxonomy" id="29170"/>
    <lineage>
        <taxon>Eukaryota</taxon>
        <taxon>Metazoa</taxon>
        <taxon>Ecdysozoa</taxon>
        <taxon>Nematoda</taxon>
        <taxon>Chromadorea</taxon>
        <taxon>Rhabditida</taxon>
        <taxon>Rhabditina</taxon>
        <taxon>Rhabditomorpha</taxon>
        <taxon>Strongyloidea</taxon>
        <taxon>Ancylostomatidae</taxon>
        <taxon>Ancylostomatinae</taxon>
        <taxon>Ancylostoma</taxon>
    </lineage>
</organism>
<dbReference type="PANTHER" id="PTHR21700:SF3">
    <property type="entry name" value="TRANSTHYRETIN-LIKE PROTEIN 5"/>
    <property type="match status" value="1"/>
</dbReference>
<evidence type="ECO:0000256" key="1">
    <source>
        <dbReference type="ARBA" id="ARBA00004613"/>
    </source>
</evidence>
<keyword evidence="4 5" id="KW-0732">Signal</keyword>
<dbReference type="EMBL" id="JOJR01000463">
    <property type="protein sequence ID" value="RCN37506.1"/>
    <property type="molecule type" value="Genomic_DNA"/>
</dbReference>
<evidence type="ECO:0000256" key="2">
    <source>
        <dbReference type="ARBA" id="ARBA00010112"/>
    </source>
</evidence>
<accession>A0A368FZ92</accession>
<dbReference type="AlphaFoldDB" id="A0A368FZ92"/>
<keyword evidence="7" id="KW-1185">Reference proteome</keyword>